<gene>
    <name evidence="3" type="ORF">JTE90_016094</name>
</gene>
<evidence type="ECO:0000313" key="3">
    <source>
        <dbReference type="EMBL" id="KAG8174398.1"/>
    </source>
</evidence>
<feature type="region of interest" description="Disordered" evidence="1">
    <location>
        <begin position="129"/>
        <end position="191"/>
    </location>
</feature>
<dbReference type="InterPro" id="IPR013087">
    <property type="entry name" value="Znf_C2H2_type"/>
</dbReference>
<organism evidence="3 4">
    <name type="scientific">Oedothorax gibbosus</name>
    <dbReference type="NCBI Taxonomy" id="931172"/>
    <lineage>
        <taxon>Eukaryota</taxon>
        <taxon>Metazoa</taxon>
        <taxon>Ecdysozoa</taxon>
        <taxon>Arthropoda</taxon>
        <taxon>Chelicerata</taxon>
        <taxon>Arachnida</taxon>
        <taxon>Araneae</taxon>
        <taxon>Araneomorphae</taxon>
        <taxon>Entelegynae</taxon>
        <taxon>Araneoidea</taxon>
        <taxon>Linyphiidae</taxon>
        <taxon>Erigoninae</taxon>
        <taxon>Oedothorax</taxon>
    </lineage>
</organism>
<keyword evidence="4" id="KW-1185">Reference proteome</keyword>
<dbReference type="PROSITE" id="PS00028">
    <property type="entry name" value="ZINC_FINGER_C2H2_1"/>
    <property type="match status" value="1"/>
</dbReference>
<evidence type="ECO:0000259" key="2">
    <source>
        <dbReference type="PROSITE" id="PS00028"/>
    </source>
</evidence>
<protein>
    <recommendedName>
        <fullName evidence="2">C2H2-type domain-containing protein</fullName>
    </recommendedName>
</protein>
<comment type="caution">
    <text evidence="3">The sequence shown here is derived from an EMBL/GenBank/DDBJ whole genome shotgun (WGS) entry which is preliminary data.</text>
</comment>
<dbReference type="AlphaFoldDB" id="A0AAV6TRQ8"/>
<feature type="domain" description="C2H2-type" evidence="2">
    <location>
        <begin position="23"/>
        <end position="44"/>
    </location>
</feature>
<dbReference type="Proteomes" id="UP000827092">
    <property type="component" value="Unassembled WGS sequence"/>
</dbReference>
<sequence>MDITVDGGRTEPAVVPGVAEHLCPDCANSFATLRGLGVHRRSQHPSTFHAEQLARLQPKKARWSKQEELRLAMLEAKMWAEDPTITNMNQLLLACFGQERTLESIKGKRRSPAYRILVDAEKTKLMTVRPNRPRRNVARGHPNDGPEADEDNPVVEPGRDVDAEDDNTVIYSRAPESVDAEDQVPEGDTTI</sequence>
<evidence type="ECO:0000256" key="1">
    <source>
        <dbReference type="SAM" id="MobiDB-lite"/>
    </source>
</evidence>
<proteinExistence type="predicted"/>
<name>A0AAV6TRQ8_9ARAC</name>
<accession>A0AAV6TRQ8</accession>
<reference evidence="3 4" key="1">
    <citation type="journal article" date="2022" name="Nat. Ecol. Evol.">
        <title>A masculinizing supergene underlies an exaggerated male reproductive morph in a spider.</title>
        <authorList>
            <person name="Hendrickx F."/>
            <person name="De Corte Z."/>
            <person name="Sonet G."/>
            <person name="Van Belleghem S.M."/>
            <person name="Kostlbacher S."/>
            <person name="Vangestel C."/>
        </authorList>
    </citation>
    <scope>NUCLEOTIDE SEQUENCE [LARGE SCALE GENOMIC DNA]</scope>
    <source>
        <strain evidence="3">W744_W776</strain>
    </source>
</reference>
<evidence type="ECO:0000313" key="4">
    <source>
        <dbReference type="Proteomes" id="UP000827092"/>
    </source>
</evidence>
<dbReference type="EMBL" id="JAFNEN010001227">
    <property type="protein sequence ID" value="KAG8174398.1"/>
    <property type="molecule type" value="Genomic_DNA"/>
</dbReference>